<dbReference type="RefSeq" id="WP_146297165.1">
    <property type="nucleotide sequence ID" value="NZ_CP042326.1"/>
</dbReference>
<evidence type="ECO:0000313" key="1">
    <source>
        <dbReference type="EMBL" id="QDZ41331.1"/>
    </source>
</evidence>
<keyword evidence="2" id="KW-1185">Reference proteome</keyword>
<name>A0A5B8NS33_9CHRO</name>
<evidence type="ECO:0000313" key="2">
    <source>
        <dbReference type="Proteomes" id="UP000318453"/>
    </source>
</evidence>
<organism evidence="1 2">
    <name type="scientific">Euhalothece natronophila Z-M001</name>
    <dbReference type="NCBI Taxonomy" id="522448"/>
    <lineage>
        <taxon>Bacteria</taxon>
        <taxon>Bacillati</taxon>
        <taxon>Cyanobacteriota</taxon>
        <taxon>Cyanophyceae</taxon>
        <taxon>Oscillatoriophycideae</taxon>
        <taxon>Chroococcales</taxon>
        <taxon>Halothecacae</taxon>
        <taxon>Halothece cluster</taxon>
        <taxon>Euhalothece</taxon>
    </lineage>
</organism>
<accession>A0A5B8NS33</accession>
<dbReference type="AlphaFoldDB" id="A0A5B8NS33"/>
<dbReference type="InterPro" id="IPR016780">
    <property type="entry name" value="UCP020893"/>
</dbReference>
<dbReference type="OrthoDB" id="465343at2"/>
<dbReference type="Proteomes" id="UP000318453">
    <property type="component" value="Chromosome"/>
</dbReference>
<proteinExistence type="predicted"/>
<dbReference type="KEGG" id="enn:FRE64_16120"/>
<sequence length="183" mass="20362">MSKTELTVPEEITFESAIALTQDLLSKMENREIKEAEIEKIISDLVSTSNGARGFFVTYLTAESQLPDQPSEAVINALKTAPELVSELLVKNIAMSTAMAITHRRQNNESNAQGSDRVQQRSLSLCQKLNNNLIPEKAQQMRESALTGKGEAQVAFFERWGYDQEQRSAIAEILEDISKTVTN</sequence>
<dbReference type="PIRSF" id="PIRSF020893">
    <property type="entry name" value="UCP020893"/>
    <property type="match status" value="1"/>
</dbReference>
<gene>
    <name evidence="1" type="ORF">FRE64_16120</name>
</gene>
<dbReference type="EMBL" id="CP042326">
    <property type="protein sequence ID" value="QDZ41331.1"/>
    <property type="molecule type" value="Genomic_DNA"/>
</dbReference>
<protein>
    <submittedName>
        <fullName evidence="1">Uncharacterized protein</fullName>
    </submittedName>
</protein>
<reference evidence="1 2" key="1">
    <citation type="submission" date="2019-08" db="EMBL/GenBank/DDBJ databases">
        <title>Carotenoids and Carotenoid Binding Proteins in the Halophilic Cyanobacterium Euhalothece sp. ZM00.</title>
        <authorList>
            <person name="Cho S.M."/>
            <person name="Song J.Y."/>
            <person name="Park Y.-I."/>
        </authorList>
    </citation>
    <scope>NUCLEOTIDE SEQUENCE [LARGE SCALE GENOMIC DNA]</scope>
    <source>
        <strain evidence="1 2">Z-M001</strain>
    </source>
</reference>